<accession>A0ABR1GTB0</accession>
<dbReference type="Proteomes" id="UP001498476">
    <property type="component" value="Unassembled WGS sequence"/>
</dbReference>
<comment type="caution">
    <text evidence="3">The sequence shown here is derived from an EMBL/GenBank/DDBJ whole genome shotgun (WGS) entry which is preliminary data.</text>
</comment>
<feature type="compositionally biased region" description="Polar residues" evidence="1">
    <location>
        <begin position="1"/>
        <end position="38"/>
    </location>
</feature>
<gene>
    <name evidence="3" type="ORF">QQX98_009149</name>
</gene>
<organism evidence="3 4">
    <name type="scientific">Neonectria punicea</name>
    <dbReference type="NCBI Taxonomy" id="979145"/>
    <lineage>
        <taxon>Eukaryota</taxon>
        <taxon>Fungi</taxon>
        <taxon>Dikarya</taxon>
        <taxon>Ascomycota</taxon>
        <taxon>Pezizomycotina</taxon>
        <taxon>Sordariomycetes</taxon>
        <taxon>Hypocreomycetidae</taxon>
        <taxon>Hypocreales</taxon>
        <taxon>Nectriaceae</taxon>
        <taxon>Neonectria</taxon>
    </lineage>
</organism>
<feature type="region of interest" description="Disordered" evidence="1">
    <location>
        <begin position="1"/>
        <end position="47"/>
    </location>
</feature>
<evidence type="ECO:0000313" key="4">
    <source>
        <dbReference type="Proteomes" id="UP001498476"/>
    </source>
</evidence>
<protein>
    <recommendedName>
        <fullName evidence="2">Clr5 domain-containing protein</fullName>
    </recommendedName>
</protein>
<sequence length="113" mass="12879">MLSSSVQPNATTQARTSNAAEASGVQTNSTKKQQSSPSKAAWEKHKEAIHRRYIIENSTLTTTMAAMEDEHQFVASRAMYTEKFVSWRFYKEPKQAQDGDKSKSATWFWEEAR</sequence>
<dbReference type="InterPro" id="IPR025676">
    <property type="entry name" value="Clr5_dom"/>
</dbReference>
<evidence type="ECO:0000313" key="3">
    <source>
        <dbReference type="EMBL" id="KAK7408681.1"/>
    </source>
</evidence>
<reference evidence="3 4" key="1">
    <citation type="journal article" date="2025" name="Microbiol. Resour. Announc.">
        <title>Draft genome sequences for Neonectria magnoliae and Neonectria punicea, canker pathogens of Liriodendron tulipifera and Acer saccharum in West Virginia.</title>
        <authorList>
            <person name="Petronek H.M."/>
            <person name="Kasson M.T."/>
            <person name="Metheny A.M."/>
            <person name="Stauder C.M."/>
            <person name="Lovett B."/>
            <person name="Lynch S.C."/>
            <person name="Garnas J.R."/>
            <person name="Kasson L.R."/>
            <person name="Stajich J.E."/>
        </authorList>
    </citation>
    <scope>NUCLEOTIDE SEQUENCE [LARGE SCALE GENOMIC DNA]</scope>
    <source>
        <strain evidence="3 4">NRRL 64653</strain>
    </source>
</reference>
<dbReference type="PANTHER" id="PTHR38788:SF3">
    <property type="entry name" value="CLR5 DOMAIN-CONTAINING PROTEIN"/>
    <property type="match status" value="1"/>
</dbReference>
<feature type="domain" description="Clr5" evidence="2">
    <location>
        <begin position="39"/>
        <end position="91"/>
    </location>
</feature>
<evidence type="ECO:0000259" key="2">
    <source>
        <dbReference type="Pfam" id="PF14420"/>
    </source>
</evidence>
<proteinExistence type="predicted"/>
<evidence type="ECO:0000256" key="1">
    <source>
        <dbReference type="SAM" id="MobiDB-lite"/>
    </source>
</evidence>
<keyword evidence="4" id="KW-1185">Reference proteome</keyword>
<dbReference type="PANTHER" id="PTHR38788">
    <property type="entry name" value="CLR5 DOMAIN-CONTAINING PROTEIN"/>
    <property type="match status" value="1"/>
</dbReference>
<name>A0ABR1GTB0_9HYPO</name>
<dbReference type="EMBL" id="JAZAVJ010000177">
    <property type="protein sequence ID" value="KAK7408681.1"/>
    <property type="molecule type" value="Genomic_DNA"/>
</dbReference>
<dbReference type="Pfam" id="PF14420">
    <property type="entry name" value="Clr5"/>
    <property type="match status" value="1"/>
</dbReference>